<protein>
    <submittedName>
        <fullName evidence="1">Divergent RING-finger protein</fullName>
    </submittedName>
</protein>
<dbReference type="GeneID" id="25392201"/>
<sequence length="746" mass="86723">MDEIVNTFNDYVRKINKATDDPKGMYTLSFKDFSDDMLRYISSLECDICGMTDIRIHSCGFCKKIYCSDCSEMFNKVNKTVCMCPSKDTVQWSVFSHMGNYIQNPENPQIDITDIDQIIKNKNKLEFIVDTDSLVDISKNTVDSLLNQHIGGFTHTRFHEYTARMSLELLSCIEKRADLNRVYIQQKHILTSLDEQNILQLIDIWHPNNIEKYSQQPSGIISMEHFVTFYKSNFSVTERNAIYQYYTGNKTEETTEITKMYVRKIIDYIGPENILACILDIEQLFSECIYEISYLLDECINVEVSDLKTSSVNIIGIPCPEPNCVKGIVDVITKKCVECGSHFCTKCNTKLLVNKPTNHHSMYGKILDELMYSYNPECRHIRSRQEFYNMANTKEKKQFIINHGILKYFSDTSNFQTILNERSMITHNLMLSSQTLKNISRELQELDYRVGKDIKVKISETVSAVKKNPIYCPNVLTRLFDFPKENGPDNDAENVINEHVCIPKNVPEGNNIMIRKCPMCAVNISKVENTCDVMFCINCNTKFNWLTGDVGVGGENRELTDYMKQLTNNKIKVQLTLDYGDFTIFDDLIPLSFFEHRIDTDLFKIVLFGQISDVFSPRIKEVMNDFLRKLEKIAIEAYRHLNKSSYEHHSDIGYFNKIKYIPVDTIQSYNTFVQDEYKKILYKSLLQEVNLIFFFLHRWIVYVMNNPDSIVCIEQVNDQLVKFITPRFPGFILALNHTISKAQMFI</sequence>
<gene>
    <name evidence="1" type="ORF">SGPV034</name>
</gene>
<dbReference type="OrthoDB" id="2737at10239"/>
<dbReference type="RefSeq" id="YP_009162406.1">
    <property type="nucleotide sequence ID" value="NC_027707.1"/>
</dbReference>
<dbReference type="EMBL" id="KT159937">
    <property type="protein sequence ID" value="AKR04158.1"/>
    <property type="molecule type" value="Genomic_DNA"/>
</dbReference>
<accession>A0A0H4XWD9</accession>
<dbReference type="GO" id="GO:0016567">
    <property type="term" value="P:protein ubiquitination"/>
    <property type="evidence" value="ECO:0007669"/>
    <property type="project" value="InterPro"/>
</dbReference>
<dbReference type="GO" id="GO:0004842">
    <property type="term" value="F:ubiquitin-protein transferase activity"/>
    <property type="evidence" value="ECO:0007669"/>
    <property type="project" value="InterPro"/>
</dbReference>
<name>A0A0H4XWD9_9POXV</name>
<evidence type="ECO:0000313" key="1">
    <source>
        <dbReference type="EMBL" id="AKR04158.1"/>
    </source>
</evidence>
<dbReference type="Proteomes" id="UP000105007">
    <property type="component" value="Segment"/>
</dbReference>
<dbReference type="KEGG" id="vg:25392201"/>
<dbReference type="PANTHER" id="PTHR11685">
    <property type="entry name" value="RBR FAMILY RING FINGER AND IBR DOMAIN-CONTAINING"/>
    <property type="match status" value="1"/>
</dbReference>
<evidence type="ECO:0000313" key="2">
    <source>
        <dbReference type="Proteomes" id="UP000105007"/>
    </source>
</evidence>
<proteinExistence type="predicted"/>
<dbReference type="InterPro" id="IPR031127">
    <property type="entry name" value="E3_UB_ligase_RBR"/>
</dbReference>
<reference evidence="1 2" key="1">
    <citation type="journal article" date="2015" name="J. Virol.">
        <title>Salmon gill poxvirus, the deepest representative of the Chordopoxvirinae.</title>
        <authorList>
            <person name="Gjessing M.C."/>
            <person name="Yutin N."/>
            <person name="Tengs T."/>
            <person name="Senkevich T."/>
            <person name="Koonin E.V."/>
            <person name="Ronning H.P."/>
            <person name="Alarson M."/>
            <person name="Ylving S."/>
            <person name="Lie K.-I."/>
            <person name="Saure B."/>
            <person name="Tran L."/>
            <person name="Moss B."/>
            <person name="Dale O.B."/>
        </authorList>
    </citation>
    <scope>NUCLEOTIDE SEQUENCE [LARGE SCALE GENOMIC DNA]</scope>
    <source>
        <strain evidence="1">2012-04-F277-L3G</strain>
    </source>
</reference>
<keyword evidence="2" id="KW-1185">Reference proteome</keyword>
<organism evidence="1 2">
    <name type="scientific">Salmon gill poxvirus</name>
    <dbReference type="NCBI Taxonomy" id="1680908"/>
    <lineage>
        <taxon>Viruses</taxon>
        <taxon>Varidnaviria</taxon>
        <taxon>Bamfordvirae</taxon>
        <taxon>Nucleocytoviricota</taxon>
        <taxon>Pokkesviricetes</taxon>
        <taxon>Chitovirales</taxon>
        <taxon>Poxviridae</taxon>
        <taxon>Chordopoxvirinae</taxon>
        <taxon>Salmonpoxvirus</taxon>
        <taxon>Salmonpoxvirus gillpox</taxon>
        <taxon>Salmon gillpox virus</taxon>
    </lineage>
</organism>